<dbReference type="InterPro" id="IPR017853">
    <property type="entry name" value="GH"/>
</dbReference>
<evidence type="ECO:0000259" key="9">
    <source>
        <dbReference type="Pfam" id="PF17801"/>
    </source>
</evidence>
<feature type="domain" description="Alpha galactosidase C-terminal" evidence="9">
    <location>
        <begin position="359"/>
        <end position="435"/>
    </location>
</feature>
<dbReference type="PANTHER" id="PTHR11452:SF33">
    <property type="entry name" value="ALPHA-GALACTOSIDASE 2"/>
    <property type="match status" value="1"/>
</dbReference>
<dbReference type="GO" id="GO:0004557">
    <property type="term" value="F:alpha-galactosidase activity"/>
    <property type="evidence" value="ECO:0007669"/>
    <property type="project" value="UniProtKB-EC"/>
</dbReference>
<dbReference type="SUPFAM" id="SSF51011">
    <property type="entry name" value="Glycosyl hydrolase domain"/>
    <property type="match status" value="1"/>
</dbReference>
<dbReference type="SUPFAM" id="SSF51445">
    <property type="entry name" value="(Trans)glycosidases"/>
    <property type="match status" value="1"/>
</dbReference>
<dbReference type="Pfam" id="PF17801">
    <property type="entry name" value="Melibiase_C"/>
    <property type="match status" value="1"/>
</dbReference>
<dbReference type="EC" id="3.2.1.22" evidence="3 8"/>
<dbReference type="Gene3D" id="2.60.40.1180">
    <property type="entry name" value="Golgi alpha-mannosidase II"/>
    <property type="match status" value="1"/>
</dbReference>
<comment type="caution">
    <text evidence="10">The sequence shown here is derived from an EMBL/GenBank/DDBJ whole genome shotgun (WGS) entry which is preliminary data.</text>
</comment>
<dbReference type="AlphaFoldDB" id="A0AAV8SXY0"/>
<gene>
    <name evidence="10" type="ORF">K2173_006856</name>
</gene>
<accession>A0AAV8SXY0</accession>
<dbReference type="EMBL" id="JAIWQS010000007">
    <property type="protein sequence ID" value="KAJ8759336.1"/>
    <property type="molecule type" value="Genomic_DNA"/>
</dbReference>
<evidence type="ECO:0000256" key="5">
    <source>
        <dbReference type="ARBA" id="ARBA00022801"/>
    </source>
</evidence>
<evidence type="ECO:0000313" key="11">
    <source>
        <dbReference type="Proteomes" id="UP001159364"/>
    </source>
</evidence>
<dbReference type="InterPro" id="IPR041233">
    <property type="entry name" value="Melibiase_C"/>
</dbReference>
<proteinExistence type="inferred from homology"/>
<reference evidence="10 11" key="1">
    <citation type="submission" date="2021-09" db="EMBL/GenBank/DDBJ databases">
        <title>Genomic insights and catalytic innovation underlie evolution of tropane alkaloids biosynthesis.</title>
        <authorList>
            <person name="Wang Y.-J."/>
            <person name="Tian T."/>
            <person name="Huang J.-P."/>
            <person name="Huang S.-X."/>
        </authorList>
    </citation>
    <scope>NUCLEOTIDE SEQUENCE [LARGE SCALE GENOMIC DNA]</scope>
    <source>
        <strain evidence="10">KIB-2018</strain>
        <tissue evidence="10">Leaf</tissue>
    </source>
</reference>
<sequence length="438" mass="47711">MASYLFPSSSNRCWGQGTKTITAAIVISLISLALTKDSTAGGARQLTLTNIIKGSSSSTTSARGGSSLEINRRKTLENGLGLTPQMGWSSWNHFSCHINETVIKETADALVSSGLAAIGYEYVNIDDCWGELNRDSQGNLVARAGTFPSGIKALADYVHSKGLKLGIYSDAGTQTCSKTMPGSLGYEEQDAKTFALWGIDYLKYDNCNNGNISARERYPKMSKALLNSGRSIYYSLCEWGQEDPATWAASVGNSWRTTGDIEDNWNRMTSLADKNDKWASYAGPGGWNDPDMLEVGNGGMTTEEYRSHFSIWALVKAPLLIGCDVRSMDNVTLELLSNTEVIAVNQDKLGVQGKKVKKDEDLEVWAGPLTNNRVAVVLWNRGTSQATITASWCDIGLNSSTVVDVQDLWAHTTQCCVQDQVSAEVDSHACKMYVLEPR</sequence>
<comment type="catalytic activity">
    <reaction evidence="1 8">
        <text>Hydrolysis of terminal, non-reducing alpha-D-galactose residues in alpha-D-galactosides, including galactose oligosaccharides, galactomannans and galactolipids.</text>
        <dbReference type="EC" id="3.2.1.22"/>
    </reaction>
</comment>
<dbReference type="GO" id="GO:0009505">
    <property type="term" value="C:plant-type cell wall"/>
    <property type="evidence" value="ECO:0007669"/>
    <property type="project" value="TreeGrafter"/>
</dbReference>
<keyword evidence="4" id="KW-0732">Signal</keyword>
<dbReference type="InterPro" id="IPR002241">
    <property type="entry name" value="Glyco_hydro_27"/>
</dbReference>
<evidence type="ECO:0000256" key="7">
    <source>
        <dbReference type="ARBA" id="ARBA00023295"/>
    </source>
</evidence>
<evidence type="ECO:0000313" key="10">
    <source>
        <dbReference type="EMBL" id="KAJ8759336.1"/>
    </source>
</evidence>
<evidence type="ECO:0000256" key="1">
    <source>
        <dbReference type="ARBA" id="ARBA00001255"/>
    </source>
</evidence>
<evidence type="ECO:0000256" key="6">
    <source>
        <dbReference type="ARBA" id="ARBA00023157"/>
    </source>
</evidence>
<evidence type="ECO:0000256" key="3">
    <source>
        <dbReference type="ARBA" id="ARBA00012755"/>
    </source>
</evidence>
<keyword evidence="6 8" id="KW-1015">Disulfide bond</keyword>
<dbReference type="InterPro" id="IPR000111">
    <property type="entry name" value="Glyco_hydro_27/36_CS"/>
</dbReference>
<dbReference type="FunFam" id="2.60.40.1180:FF:000008">
    <property type="entry name" value="Alpha-galactosidase"/>
    <property type="match status" value="1"/>
</dbReference>
<dbReference type="InterPro" id="IPR013785">
    <property type="entry name" value="Aldolase_TIM"/>
</dbReference>
<dbReference type="PRINTS" id="PR00740">
    <property type="entry name" value="GLHYDRLASE27"/>
</dbReference>
<dbReference type="PANTHER" id="PTHR11452">
    <property type="entry name" value="ALPHA-GALACTOSIDASE/ALPHA-N-ACETYLGALACTOSAMINIDASE"/>
    <property type="match status" value="1"/>
</dbReference>
<dbReference type="CDD" id="cd14792">
    <property type="entry name" value="GH27"/>
    <property type="match status" value="1"/>
</dbReference>
<dbReference type="FunFam" id="3.20.20.70:FF:000093">
    <property type="entry name" value="Alpha-galactosidase"/>
    <property type="match status" value="1"/>
</dbReference>
<dbReference type="PROSITE" id="PS00512">
    <property type="entry name" value="ALPHA_GALACTOSIDASE"/>
    <property type="match status" value="1"/>
</dbReference>
<dbReference type="Gene3D" id="3.20.20.70">
    <property type="entry name" value="Aldolase class I"/>
    <property type="match status" value="1"/>
</dbReference>
<protein>
    <recommendedName>
        <fullName evidence="3 8">Alpha-galactosidase</fullName>
        <ecNumber evidence="3 8">3.2.1.22</ecNumber>
    </recommendedName>
    <alternativeName>
        <fullName evidence="8">Melibiase</fullName>
    </alternativeName>
</protein>
<keyword evidence="5 8" id="KW-0378">Hydrolase</keyword>
<dbReference type="Proteomes" id="UP001159364">
    <property type="component" value="Linkage Group LG07"/>
</dbReference>
<evidence type="ECO:0000256" key="2">
    <source>
        <dbReference type="ARBA" id="ARBA00009743"/>
    </source>
</evidence>
<evidence type="ECO:0000256" key="4">
    <source>
        <dbReference type="ARBA" id="ARBA00022729"/>
    </source>
</evidence>
<dbReference type="Pfam" id="PF16499">
    <property type="entry name" value="Melibiase_2"/>
    <property type="match status" value="1"/>
</dbReference>
<name>A0AAV8SXY0_9ROSI</name>
<keyword evidence="11" id="KW-1185">Reference proteome</keyword>
<evidence type="ECO:0000256" key="8">
    <source>
        <dbReference type="RuleBase" id="RU361168"/>
    </source>
</evidence>
<organism evidence="10 11">
    <name type="scientific">Erythroxylum novogranatense</name>
    <dbReference type="NCBI Taxonomy" id="1862640"/>
    <lineage>
        <taxon>Eukaryota</taxon>
        <taxon>Viridiplantae</taxon>
        <taxon>Streptophyta</taxon>
        <taxon>Embryophyta</taxon>
        <taxon>Tracheophyta</taxon>
        <taxon>Spermatophyta</taxon>
        <taxon>Magnoliopsida</taxon>
        <taxon>eudicotyledons</taxon>
        <taxon>Gunneridae</taxon>
        <taxon>Pentapetalae</taxon>
        <taxon>rosids</taxon>
        <taxon>fabids</taxon>
        <taxon>Malpighiales</taxon>
        <taxon>Erythroxylaceae</taxon>
        <taxon>Erythroxylum</taxon>
    </lineage>
</organism>
<dbReference type="GO" id="GO:0005975">
    <property type="term" value="P:carbohydrate metabolic process"/>
    <property type="evidence" value="ECO:0007669"/>
    <property type="project" value="InterPro"/>
</dbReference>
<dbReference type="InterPro" id="IPR013780">
    <property type="entry name" value="Glyco_hydro_b"/>
</dbReference>
<keyword evidence="7 8" id="KW-0326">Glycosidase</keyword>
<comment type="similarity">
    <text evidence="2 8">Belongs to the glycosyl hydrolase 27 family.</text>
</comment>